<comment type="caution">
    <text evidence="11">The sequence shown here is derived from an EMBL/GenBank/DDBJ whole genome shotgun (WGS) entry which is preliminary data.</text>
</comment>
<protein>
    <recommendedName>
        <fullName evidence="10">FAD-binding FR-type domain-containing protein</fullName>
    </recommendedName>
</protein>
<dbReference type="PANTHER" id="PTHR47354">
    <property type="entry name" value="NADH OXIDOREDUCTASE HCR"/>
    <property type="match status" value="1"/>
</dbReference>
<dbReference type="GO" id="GO:0016491">
    <property type="term" value="F:oxidoreductase activity"/>
    <property type="evidence" value="ECO:0007669"/>
    <property type="project" value="UniProtKB-KW"/>
</dbReference>
<accession>A0A545AVX4</accession>
<keyword evidence="12" id="KW-1185">Reference proteome</keyword>
<dbReference type="InParanoid" id="A0A545AVX4"/>
<dbReference type="PANTHER" id="PTHR47354:SF8">
    <property type="entry name" value="1,2-PHENYLACETYL-COA EPOXIDASE, SUBUNIT E"/>
    <property type="match status" value="1"/>
</dbReference>
<feature type="transmembrane region" description="Helical" evidence="9">
    <location>
        <begin position="43"/>
        <end position="63"/>
    </location>
</feature>
<keyword evidence="2" id="KW-0285">Flavoprotein</keyword>
<name>A0A545AVX4_9ACTN</name>
<organism evidence="11 12">
    <name type="scientific">Cryptosporangium phraense</name>
    <dbReference type="NCBI Taxonomy" id="2593070"/>
    <lineage>
        <taxon>Bacteria</taxon>
        <taxon>Bacillati</taxon>
        <taxon>Actinomycetota</taxon>
        <taxon>Actinomycetes</taxon>
        <taxon>Cryptosporangiales</taxon>
        <taxon>Cryptosporangiaceae</taxon>
        <taxon>Cryptosporangium</taxon>
    </lineage>
</organism>
<dbReference type="InterPro" id="IPR001433">
    <property type="entry name" value="OxRdtase_FAD/NAD-bd"/>
</dbReference>
<dbReference type="AlphaFoldDB" id="A0A545AVX4"/>
<evidence type="ECO:0000259" key="10">
    <source>
        <dbReference type="PROSITE" id="PS51384"/>
    </source>
</evidence>
<dbReference type="RefSeq" id="WP_142704170.1">
    <property type="nucleotide sequence ID" value="NZ_VIRS01000005.1"/>
</dbReference>
<evidence type="ECO:0000256" key="3">
    <source>
        <dbReference type="ARBA" id="ARBA00022714"/>
    </source>
</evidence>
<dbReference type="GO" id="GO:0046872">
    <property type="term" value="F:metal ion binding"/>
    <property type="evidence" value="ECO:0007669"/>
    <property type="project" value="UniProtKB-KW"/>
</dbReference>
<reference evidence="11 12" key="1">
    <citation type="submission" date="2019-07" db="EMBL/GenBank/DDBJ databases">
        <title>Cryptosporangium phraense sp. nov., isolated from plant litter.</title>
        <authorList>
            <person name="Suriyachadkun C."/>
        </authorList>
    </citation>
    <scope>NUCLEOTIDE SEQUENCE [LARGE SCALE GENOMIC DNA]</scope>
    <source>
        <strain evidence="11 12">A-T 5661</strain>
    </source>
</reference>
<evidence type="ECO:0000313" key="11">
    <source>
        <dbReference type="EMBL" id="TQS45464.1"/>
    </source>
</evidence>
<dbReference type="InterPro" id="IPR017938">
    <property type="entry name" value="Riboflavin_synthase-like_b-brl"/>
</dbReference>
<gene>
    <name evidence="11" type="ORF">FL583_09405</name>
</gene>
<evidence type="ECO:0000256" key="4">
    <source>
        <dbReference type="ARBA" id="ARBA00022723"/>
    </source>
</evidence>
<keyword evidence="4" id="KW-0479">Metal-binding</keyword>
<dbReference type="GO" id="GO:0050660">
    <property type="term" value="F:flavin adenine dinucleotide binding"/>
    <property type="evidence" value="ECO:0007669"/>
    <property type="project" value="TreeGrafter"/>
</dbReference>
<dbReference type="Pfam" id="PF08022">
    <property type="entry name" value="FAD_binding_8"/>
    <property type="match status" value="1"/>
</dbReference>
<keyword evidence="8" id="KW-0411">Iron-sulfur</keyword>
<evidence type="ECO:0000256" key="9">
    <source>
        <dbReference type="SAM" id="Phobius"/>
    </source>
</evidence>
<dbReference type="Pfam" id="PF00175">
    <property type="entry name" value="NAD_binding_1"/>
    <property type="match status" value="1"/>
</dbReference>
<dbReference type="InterPro" id="IPR013112">
    <property type="entry name" value="FAD-bd_8"/>
</dbReference>
<dbReference type="Gene3D" id="3.40.50.80">
    <property type="entry name" value="Nucleotide-binding domain of ferredoxin-NADP reductase (FNR) module"/>
    <property type="match status" value="1"/>
</dbReference>
<dbReference type="EMBL" id="VIRS01000005">
    <property type="protein sequence ID" value="TQS45464.1"/>
    <property type="molecule type" value="Genomic_DNA"/>
</dbReference>
<feature type="transmembrane region" description="Helical" evidence="9">
    <location>
        <begin position="7"/>
        <end position="23"/>
    </location>
</feature>
<dbReference type="SUPFAM" id="SSF63380">
    <property type="entry name" value="Riboflavin synthase domain-like"/>
    <property type="match status" value="1"/>
</dbReference>
<evidence type="ECO:0000256" key="6">
    <source>
        <dbReference type="ARBA" id="ARBA00023002"/>
    </source>
</evidence>
<feature type="transmembrane region" description="Helical" evidence="9">
    <location>
        <begin position="113"/>
        <end position="135"/>
    </location>
</feature>
<dbReference type="Gene3D" id="2.40.30.10">
    <property type="entry name" value="Translation factors"/>
    <property type="match status" value="1"/>
</dbReference>
<dbReference type="GO" id="GO:0051537">
    <property type="term" value="F:2 iron, 2 sulfur cluster binding"/>
    <property type="evidence" value="ECO:0007669"/>
    <property type="project" value="UniProtKB-KW"/>
</dbReference>
<feature type="transmembrane region" description="Helical" evidence="9">
    <location>
        <begin position="75"/>
        <end position="93"/>
    </location>
</feature>
<feature type="domain" description="FAD-binding FR-type" evidence="10">
    <location>
        <begin position="232"/>
        <end position="331"/>
    </location>
</feature>
<dbReference type="Proteomes" id="UP000317982">
    <property type="component" value="Unassembled WGS sequence"/>
</dbReference>
<keyword evidence="9" id="KW-0812">Transmembrane</keyword>
<evidence type="ECO:0000256" key="1">
    <source>
        <dbReference type="ARBA" id="ARBA00001974"/>
    </source>
</evidence>
<dbReference type="InterPro" id="IPR039261">
    <property type="entry name" value="FNR_nucleotide-bd"/>
</dbReference>
<dbReference type="InterPro" id="IPR050415">
    <property type="entry name" value="MRET"/>
</dbReference>
<feature type="transmembrane region" description="Helical" evidence="9">
    <location>
        <begin position="182"/>
        <end position="201"/>
    </location>
</feature>
<dbReference type="PRINTS" id="PR00410">
    <property type="entry name" value="PHEHYDRXLASE"/>
</dbReference>
<evidence type="ECO:0000256" key="2">
    <source>
        <dbReference type="ARBA" id="ARBA00022630"/>
    </source>
</evidence>
<keyword evidence="3" id="KW-0001">2Fe-2S</keyword>
<dbReference type="PROSITE" id="PS51384">
    <property type="entry name" value="FAD_FR"/>
    <property type="match status" value="1"/>
</dbReference>
<evidence type="ECO:0000313" key="12">
    <source>
        <dbReference type="Proteomes" id="UP000317982"/>
    </source>
</evidence>
<comment type="cofactor">
    <cofactor evidence="1">
        <name>FAD</name>
        <dbReference type="ChEBI" id="CHEBI:57692"/>
    </cofactor>
</comment>
<evidence type="ECO:0000256" key="8">
    <source>
        <dbReference type="ARBA" id="ARBA00023014"/>
    </source>
</evidence>
<keyword evidence="9" id="KW-0472">Membrane</keyword>
<keyword evidence="6" id="KW-0560">Oxidoreductase</keyword>
<dbReference type="OrthoDB" id="5179582at2"/>
<evidence type="ECO:0000256" key="7">
    <source>
        <dbReference type="ARBA" id="ARBA00023004"/>
    </source>
</evidence>
<keyword evidence="5" id="KW-0274">FAD</keyword>
<keyword evidence="7" id="KW-0408">Iron</keyword>
<dbReference type="SUPFAM" id="SSF52343">
    <property type="entry name" value="Ferredoxin reductase-like, C-terminal NADP-linked domain"/>
    <property type="match status" value="1"/>
</dbReference>
<sequence>MRRWGPASVAGLAFGFAALWVGVGPDDGNWVSFLAQLAGAEAVLLMAIAIVLISVLPAVETWFDGIDRTAIWHRRLSMTGVLLLIPHLLFATGQHDHLTPGSTPPTPGDQGGGSGGTLALIGVWGLAALTVWAIAPRWRDMLPWHRVRPITPAAGLTAARWITRACRVVFGNYERWRSLHRLTGMFLAAGFVHGLLDATMFDSGLLRGSYLLAGGTGLVFYLYRETLARHFLPLHDYQVTAARPAGPGILELELAPLGRPMHFTPGQFAMLFLETTDGWRRHPFTMSGAPADGTLTFAIKALGDDTTRIHHTVQPGMPAVIGGPHGRFDHARGTDRQVWIAGGIGVTPFLSWLRSLEHRPSHARVDFFYATTGPAPFADEITRIADGNPGVHVHLHDTTDRGYLTAADVLDAVRDTDPRQLSVFLCGPAPMVAAFLRQFRRAGIPARHLHREHFDWR</sequence>
<dbReference type="InterPro" id="IPR017927">
    <property type="entry name" value="FAD-bd_FR_type"/>
</dbReference>
<evidence type="ECO:0000256" key="5">
    <source>
        <dbReference type="ARBA" id="ARBA00022827"/>
    </source>
</evidence>
<proteinExistence type="predicted"/>
<dbReference type="CDD" id="cd06198">
    <property type="entry name" value="FNR_like_3"/>
    <property type="match status" value="1"/>
</dbReference>
<keyword evidence="9" id="KW-1133">Transmembrane helix</keyword>